<reference evidence="1" key="3">
    <citation type="submission" date="2025-09" db="UniProtKB">
        <authorList>
            <consortium name="Ensembl"/>
        </authorList>
    </citation>
    <scope>IDENTIFICATION</scope>
</reference>
<evidence type="ECO:0008006" key="3">
    <source>
        <dbReference type="Google" id="ProtNLM"/>
    </source>
</evidence>
<reference evidence="1" key="2">
    <citation type="submission" date="2025-08" db="UniProtKB">
        <authorList>
            <consortium name="Ensembl"/>
        </authorList>
    </citation>
    <scope>IDENTIFICATION</scope>
</reference>
<reference evidence="2" key="1">
    <citation type="submission" date="2012-01" db="EMBL/GenBank/DDBJ databases">
        <title>The Genome Sequence of Oreochromis niloticus (Nile Tilapia).</title>
        <authorList>
            <consortium name="Broad Institute Genome Assembly Team"/>
            <consortium name="Broad Institute Sequencing Platform"/>
            <person name="Di Palma F."/>
            <person name="Johnson J."/>
            <person name="Lander E.S."/>
            <person name="Lindblad-Toh K."/>
        </authorList>
    </citation>
    <scope>NUCLEOTIDE SEQUENCE [LARGE SCALE GENOMIC DNA]</scope>
</reference>
<name>A0A669ESC0_ORENI</name>
<dbReference type="GeneTree" id="ENSGT00940000176998"/>
<dbReference type="AlphaFoldDB" id="A0A669ESC0"/>
<keyword evidence="2" id="KW-1185">Reference proteome</keyword>
<dbReference type="Proteomes" id="UP000005207">
    <property type="component" value="Linkage group LG10"/>
</dbReference>
<dbReference type="Ensembl" id="ENSONIT00000050882.1">
    <property type="protein sequence ID" value="ENSONIP00000075869.1"/>
    <property type="gene ID" value="ENSONIG00000029234.1"/>
</dbReference>
<evidence type="ECO:0000313" key="1">
    <source>
        <dbReference type="Ensembl" id="ENSONIP00000075869.1"/>
    </source>
</evidence>
<organism evidence="1 2">
    <name type="scientific">Oreochromis niloticus</name>
    <name type="common">Nile tilapia</name>
    <name type="synonym">Tilapia nilotica</name>
    <dbReference type="NCBI Taxonomy" id="8128"/>
    <lineage>
        <taxon>Eukaryota</taxon>
        <taxon>Metazoa</taxon>
        <taxon>Chordata</taxon>
        <taxon>Craniata</taxon>
        <taxon>Vertebrata</taxon>
        <taxon>Euteleostomi</taxon>
        <taxon>Actinopterygii</taxon>
        <taxon>Neopterygii</taxon>
        <taxon>Teleostei</taxon>
        <taxon>Neoteleostei</taxon>
        <taxon>Acanthomorphata</taxon>
        <taxon>Ovalentaria</taxon>
        <taxon>Cichlomorphae</taxon>
        <taxon>Cichliformes</taxon>
        <taxon>Cichlidae</taxon>
        <taxon>African cichlids</taxon>
        <taxon>Pseudocrenilabrinae</taxon>
        <taxon>Oreochromini</taxon>
        <taxon>Oreochromis</taxon>
    </lineage>
</organism>
<accession>A0A669ESC0</accession>
<sequence>MDLIAKALQTAFWFFVNGERDEGVDRAGINNLLSASTSQQLQGLLLFSQQATSMEMMMFVLVSAVAMLINPYAANPVPNNNLNRIIDLAEKYNKDLNERFFVDDVSYLADSGCGNNFFCKVNDILQKHAKNENEKDIVRNLGIFIKESNMNCKEVLKKVRPSEKEQPLPGLLENLTRCIRYRPKMDSTDKSFSDFYFCFKKIPC</sequence>
<proteinExistence type="predicted"/>
<evidence type="ECO:0000313" key="2">
    <source>
        <dbReference type="Proteomes" id="UP000005207"/>
    </source>
</evidence>
<protein>
    <recommendedName>
        <fullName evidence="3">Interleukin-13</fullName>
    </recommendedName>
</protein>